<gene>
    <name evidence="1" type="ORF">CDAR_577831</name>
</gene>
<name>A0AAV4RF07_9ARAC</name>
<reference evidence="1 2" key="1">
    <citation type="submission" date="2021-06" db="EMBL/GenBank/DDBJ databases">
        <title>Caerostris darwini draft genome.</title>
        <authorList>
            <person name="Kono N."/>
            <person name="Arakawa K."/>
        </authorList>
    </citation>
    <scope>NUCLEOTIDE SEQUENCE [LARGE SCALE GENOMIC DNA]</scope>
</reference>
<sequence>MQILPEVPLLRRPPSQKKPFLSCFHPSRITYSLLPFTSCDPRSWLLPQTHHPRILRLSFGAPPTLRGGSEVRLMVNGIAVSLPYPTHRVMRIDVGSMFVLV</sequence>
<dbReference type="EMBL" id="BPLQ01006187">
    <property type="protein sequence ID" value="GIY20563.1"/>
    <property type="molecule type" value="Genomic_DNA"/>
</dbReference>
<dbReference type="Proteomes" id="UP001054837">
    <property type="component" value="Unassembled WGS sequence"/>
</dbReference>
<accession>A0AAV4RF07</accession>
<comment type="caution">
    <text evidence="1">The sequence shown here is derived from an EMBL/GenBank/DDBJ whole genome shotgun (WGS) entry which is preliminary data.</text>
</comment>
<protein>
    <submittedName>
        <fullName evidence="1">Uncharacterized protein</fullName>
    </submittedName>
</protein>
<keyword evidence="2" id="KW-1185">Reference proteome</keyword>
<dbReference type="AlphaFoldDB" id="A0AAV4RF07"/>
<evidence type="ECO:0000313" key="1">
    <source>
        <dbReference type="EMBL" id="GIY20563.1"/>
    </source>
</evidence>
<proteinExistence type="predicted"/>
<organism evidence="1 2">
    <name type="scientific">Caerostris darwini</name>
    <dbReference type="NCBI Taxonomy" id="1538125"/>
    <lineage>
        <taxon>Eukaryota</taxon>
        <taxon>Metazoa</taxon>
        <taxon>Ecdysozoa</taxon>
        <taxon>Arthropoda</taxon>
        <taxon>Chelicerata</taxon>
        <taxon>Arachnida</taxon>
        <taxon>Araneae</taxon>
        <taxon>Araneomorphae</taxon>
        <taxon>Entelegynae</taxon>
        <taxon>Araneoidea</taxon>
        <taxon>Araneidae</taxon>
        <taxon>Caerostris</taxon>
    </lineage>
</organism>
<evidence type="ECO:0000313" key="2">
    <source>
        <dbReference type="Proteomes" id="UP001054837"/>
    </source>
</evidence>